<comment type="caution">
    <text evidence="9">The sequence shown here is derived from an EMBL/GenBank/DDBJ whole genome shotgun (WGS) entry which is preliminary data.</text>
</comment>
<dbReference type="InterPro" id="IPR011006">
    <property type="entry name" value="CheY-like_superfamily"/>
</dbReference>
<dbReference type="SMART" id="SM00267">
    <property type="entry name" value="GGDEF"/>
    <property type="match status" value="1"/>
</dbReference>
<protein>
    <recommendedName>
        <fullName evidence="11">Diguanylate cyclase response regulator</fullName>
    </recommendedName>
</protein>
<evidence type="ECO:0008006" key="11">
    <source>
        <dbReference type="Google" id="ProtNLM"/>
    </source>
</evidence>
<sequence length="321" mass="36494">MKGDSEGQDKTRKRYKILVVDDDPNIRELIVETLCDEFKPIEARDGKEALKLCQEERPDLIILDVMMPDLDGLQVCTRLRNETLTSHIPIILLTARGMLDDKIKGMETGADDYLTKPFDPLELEARINMHLRRSIRDGEASPLTGLPGNRAIEETIQGRIRADLKFAVCYADLDDFKAYNDRYGFMAGSEVIKLTTQVILESVDKYGDEEDFIGHIGGDDFIVVTEMERAPLITQEIIRLFDARIPAHYEPEDRKNGFIISSDRMGNITKFPIMTISVAIVHNTYRLIDHPGKVAQIAAELKKYAKAMEGSNFVFDRRRVD</sequence>
<evidence type="ECO:0000256" key="3">
    <source>
        <dbReference type="ARBA" id="ARBA00023015"/>
    </source>
</evidence>
<dbReference type="Gene3D" id="3.30.70.270">
    <property type="match status" value="1"/>
</dbReference>
<dbReference type="GO" id="GO:0032993">
    <property type="term" value="C:protein-DNA complex"/>
    <property type="evidence" value="ECO:0007669"/>
    <property type="project" value="TreeGrafter"/>
</dbReference>
<dbReference type="SUPFAM" id="SSF55073">
    <property type="entry name" value="Nucleotide cyclase"/>
    <property type="match status" value="1"/>
</dbReference>
<dbReference type="SMART" id="SM00448">
    <property type="entry name" value="REC"/>
    <property type="match status" value="1"/>
</dbReference>
<dbReference type="NCBIfam" id="TIGR00254">
    <property type="entry name" value="GGDEF"/>
    <property type="match status" value="1"/>
</dbReference>
<name>A0A1F2WGX7_9ACTN</name>
<dbReference type="InterPro" id="IPR039420">
    <property type="entry name" value="WalR-like"/>
</dbReference>
<evidence type="ECO:0000256" key="5">
    <source>
        <dbReference type="ARBA" id="ARBA00023163"/>
    </source>
</evidence>
<organism evidence="9 10">
    <name type="scientific">Candidatus Solincola sediminis</name>
    <dbReference type="NCBI Taxonomy" id="1797199"/>
    <lineage>
        <taxon>Bacteria</taxon>
        <taxon>Bacillati</taxon>
        <taxon>Actinomycetota</taxon>
        <taxon>Candidatus Geothermincolia</taxon>
        <taxon>Candidatus Geothermincolales</taxon>
        <taxon>Candidatus Geothermincolaceae</taxon>
        <taxon>Candidatus Solincola</taxon>
    </lineage>
</organism>
<evidence type="ECO:0000313" key="10">
    <source>
        <dbReference type="Proteomes" id="UP000177876"/>
    </source>
</evidence>
<keyword evidence="3" id="KW-0805">Transcription regulation</keyword>
<dbReference type="FunFam" id="3.40.50.2300:FF:000001">
    <property type="entry name" value="DNA-binding response regulator PhoB"/>
    <property type="match status" value="1"/>
</dbReference>
<keyword evidence="1 6" id="KW-0597">Phosphoprotein</keyword>
<dbReference type="PANTHER" id="PTHR48111">
    <property type="entry name" value="REGULATOR OF RPOS"/>
    <property type="match status" value="1"/>
</dbReference>
<evidence type="ECO:0000259" key="7">
    <source>
        <dbReference type="PROSITE" id="PS50110"/>
    </source>
</evidence>
<dbReference type="GO" id="GO:0006355">
    <property type="term" value="P:regulation of DNA-templated transcription"/>
    <property type="evidence" value="ECO:0007669"/>
    <property type="project" value="TreeGrafter"/>
</dbReference>
<gene>
    <name evidence="9" type="ORF">A2Y75_04720</name>
</gene>
<feature type="domain" description="GGDEF" evidence="8">
    <location>
        <begin position="164"/>
        <end position="319"/>
    </location>
</feature>
<dbReference type="GO" id="GO:0000976">
    <property type="term" value="F:transcription cis-regulatory region binding"/>
    <property type="evidence" value="ECO:0007669"/>
    <property type="project" value="TreeGrafter"/>
</dbReference>
<accession>A0A1F2WGX7</accession>
<dbReference type="EMBL" id="MELK01000050">
    <property type="protein sequence ID" value="OFW56046.1"/>
    <property type="molecule type" value="Genomic_DNA"/>
</dbReference>
<feature type="modified residue" description="4-aspartylphosphate" evidence="6">
    <location>
        <position position="64"/>
    </location>
</feature>
<dbReference type="GO" id="GO:0005829">
    <property type="term" value="C:cytosol"/>
    <property type="evidence" value="ECO:0007669"/>
    <property type="project" value="TreeGrafter"/>
</dbReference>
<dbReference type="Gene3D" id="3.40.50.2300">
    <property type="match status" value="1"/>
</dbReference>
<dbReference type="GO" id="GO:0000156">
    <property type="term" value="F:phosphorelay response regulator activity"/>
    <property type="evidence" value="ECO:0007669"/>
    <property type="project" value="TreeGrafter"/>
</dbReference>
<dbReference type="InterPro" id="IPR029787">
    <property type="entry name" value="Nucleotide_cyclase"/>
</dbReference>
<dbReference type="SUPFAM" id="SSF52172">
    <property type="entry name" value="CheY-like"/>
    <property type="match status" value="1"/>
</dbReference>
<evidence type="ECO:0000259" key="8">
    <source>
        <dbReference type="PROSITE" id="PS50887"/>
    </source>
</evidence>
<dbReference type="PANTHER" id="PTHR48111:SF1">
    <property type="entry name" value="TWO-COMPONENT RESPONSE REGULATOR ORR33"/>
    <property type="match status" value="1"/>
</dbReference>
<dbReference type="InterPro" id="IPR000160">
    <property type="entry name" value="GGDEF_dom"/>
</dbReference>
<dbReference type="InterPro" id="IPR043128">
    <property type="entry name" value="Rev_trsase/Diguanyl_cyclase"/>
</dbReference>
<dbReference type="CDD" id="cd01949">
    <property type="entry name" value="GGDEF"/>
    <property type="match status" value="1"/>
</dbReference>
<dbReference type="Proteomes" id="UP000177876">
    <property type="component" value="Unassembled WGS sequence"/>
</dbReference>
<feature type="domain" description="Response regulatory" evidence="7">
    <location>
        <begin position="16"/>
        <end position="131"/>
    </location>
</feature>
<dbReference type="STRING" id="1797197.A2Y75_04720"/>
<keyword evidence="4" id="KW-0238">DNA-binding</keyword>
<dbReference type="Pfam" id="PF00990">
    <property type="entry name" value="GGDEF"/>
    <property type="match status" value="1"/>
</dbReference>
<reference evidence="9 10" key="1">
    <citation type="journal article" date="2016" name="Nat. Commun.">
        <title>Thousands of microbial genomes shed light on interconnected biogeochemical processes in an aquifer system.</title>
        <authorList>
            <person name="Anantharaman K."/>
            <person name="Brown C.T."/>
            <person name="Hug L.A."/>
            <person name="Sharon I."/>
            <person name="Castelle C.J."/>
            <person name="Probst A.J."/>
            <person name="Thomas B.C."/>
            <person name="Singh A."/>
            <person name="Wilkins M.J."/>
            <person name="Karaoz U."/>
            <person name="Brodie E.L."/>
            <person name="Williams K.H."/>
            <person name="Hubbard S.S."/>
            <person name="Banfield J.F."/>
        </authorList>
    </citation>
    <scope>NUCLEOTIDE SEQUENCE [LARGE SCALE GENOMIC DNA]</scope>
</reference>
<keyword evidence="5" id="KW-0804">Transcription</keyword>
<dbReference type="CDD" id="cd17574">
    <property type="entry name" value="REC_OmpR"/>
    <property type="match status" value="1"/>
</dbReference>
<keyword evidence="2" id="KW-0902">Two-component regulatory system</keyword>
<dbReference type="Pfam" id="PF00072">
    <property type="entry name" value="Response_reg"/>
    <property type="match status" value="1"/>
</dbReference>
<dbReference type="InterPro" id="IPR001789">
    <property type="entry name" value="Sig_transdc_resp-reg_receiver"/>
</dbReference>
<evidence type="ECO:0000256" key="4">
    <source>
        <dbReference type="ARBA" id="ARBA00023125"/>
    </source>
</evidence>
<evidence type="ECO:0000256" key="2">
    <source>
        <dbReference type="ARBA" id="ARBA00023012"/>
    </source>
</evidence>
<proteinExistence type="predicted"/>
<dbReference type="PROSITE" id="PS50887">
    <property type="entry name" value="GGDEF"/>
    <property type="match status" value="1"/>
</dbReference>
<evidence type="ECO:0000313" key="9">
    <source>
        <dbReference type="EMBL" id="OFW56046.1"/>
    </source>
</evidence>
<dbReference type="AlphaFoldDB" id="A0A1F2WGX7"/>
<evidence type="ECO:0000256" key="1">
    <source>
        <dbReference type="ARBA" id="ARBA00022553"/>
    </source>
</evidence>
<dbReference type="PROSITE" id="PS50110">
    <property type="entry name" value="RESPONSE_REGULATORY"/>
    <property type="match status" value="1"/>
</dbReference>
<evidence type="ECO:0000256" key="6">
    <source>
        <dbReference type="PROSITE-ProRule" id="PRU00169"/>
    </source>
</evidence>